<comment type="caution">
    <text evidence="1">The sequence shown here is derived from an EMBL/GenBank/DDBJ whole genome shotgun (WGS) entry which is preliminary data.</text>
</comment>
<dbReference type="Proteomes" id="UP001259587">
    <property type="component" value="Unassembled WGS sequence"/>
</dbReference>
<gene>
    <name evidence="1" type="ORF">J2W83_000128</name>
</gene>
<keyword evidence="2" id="KW-1185">Reference proteome</keyword>
<organism evidence="1 2">
    <name type="scientific">Pseudomonas hunanensis</name>
    <dbReference type="NCBI Taxonomy" id="1247546"/>
    <lineage>
        <taxon>Bacteria</taxon>
        <taxon>Pseudomonadati</taxon>
        <taxon>Pseudomonadota</taxon>
        <taxon>Gammaproteobacteria</taxon>
        <taxon>Pseudomonadales</taxon>
        <taxon>Pseudomonadaceae</taxon>
        <taxon>Pseudomonas</taxon>
    </lineage>
</organism>
<protein>
    <submittedName>
        <fullName evidence="1">Amt family ammonium transporter</fullName>
    </submittedName>
</protein>
<reference evidence="1" key="1">
    <citation type="submission" date="2023-07" db="EMBL/GenBank/DDBJ databases">
        <title>Sorghum-associated microbial communities from plants grown in Nebraska, USA.</title>
        <authorList>
            <person name="Schachtman D."/>
        </authorList>
    </citation>
    <scope>NUCLEOTIDE SEQUENCE</scope>
    <source>
        <strain evidence="1">BE56</strain>
    </source>
</reference>
<accession>A0ACC6JWH7</accession>
<dbReference type="EMBL" id="JAVDTH010000001">
    <property type="protein sequence ID" value="MDR6710539.1"/>
    <property type="molecule type" value="Genomic_DNA"/>
</dbReference>
<evidence type="ECO:0000313" key="2">
    <source>
        <dbReference type="Proteomes" id="UP001259587"/>
    </source>
</evidence>
<evidence type="ECO:0000313" key="1">
    <source>
        <dbReference type="EMBL" id="MDR6710539.1"/>
    </source>
</evidence>
<sequence>MTLRQIAGLGALLSLAMPGLALAEEAVPTLNSGDTAWMLTATALVLFMTIPGLALFYGGMVRSKNVLSVMMQCFAITGLMSILWMVYGYSLAFDTTGMEKGVLNFSSFVGGFSKAFLNGVTPDSLTAAFPEAVFITFQMTFAIITPALIVGAFAERMKFSAMLIFMAVWFTLVYAPIAHMVWSGDGALMWDWGVLDFAGGTVVHINAGIAGLVCCLVLGKRKGYPTTPMAPHNLGYTLMGAAMLWIGWFGFNAGSAAAANGTAGMAMLVTQIATAAAALGWMFAEWIFHGKPSALGIASGVVAGLVAITPAAGTVGPMGALVIGLASGVICYFCATSLKRKMGYDDSLDAFGVHGIGGIIGALLTGVFAAPALGGFGEVEDIGAQFWIQAKGVIFTVVYTAIVTYVILKVLDMVMGLRVNEEEESVGLDLAQHNERGYNL</sequence>
<proteinExistence type="predicted"/>
<name>A0ACC6JWH7_9PSED</name>